<proteinExistence type="predicted"/>
<gene>
    <name evidence="2" type="ORF">GCM10010918_50660</name>
</gene>
<dbReference type="EMBL" id="BMHY01000016">
    <property type="protein sequence ID" value="GGG86338.1"/>
    <property type="molecule type" value="Genomic_DNA"/>
</dbReference>
<dbReference type="Proteomes" id="UP000600247">
    <property type="component" value="Unassembled WGS sequence"/>
</dbReference>
<organism evidence="2 3">
    <name type="scientific">Paenibacillus radicis</name>
    <name type="common">ex Gao et al. 2016</name>
    <dbReference type="NCBI Taxonomy" id="1737354"/>
    <lineage>
        <taxon>Bacteria</taxon>
        <taxon>Bacillati</taxon>
        <taxon>Bacillota</taxon>
        <taxon>Bacilli</taxon>
        <taxon>Bacillales</taxon>
        <taxon>Paenibacillaceae</taxon>
        <taxon>Paenibacillus</taxon>
    </lineage>
</organism>
<dbReference type="AlphaFoldDB" id="A0A917HP93"/>
<sequence>MKNKIDIKAILIGVIVYFIGSFIFPLAFTYFLVTIKFELVLLLSPIAELVLDLFLISIVILCAGYCTNTFSSNKNKLINSIIVGVLISLYNIVGTMTGINNYETHMFYINICFDLSIIILSCIGGIISKKLQYKKII</sequence>
<comment type="caution">
    <text evidence="2">The sequence shown here is derived from an EMBL/GenBank/DDBJ whole genome shotgun (WGS) entry which is preliminary data.</text>
</comment>
<feature type="transmembrane region" description="Helical" evidence="1">
    <location>
        <begin position="77"/>
        <end position="99"/>
    </location>
</feature>
<keyword evidence="3" id="KW-1185">Reference proteome</keyword>
<evidence type="ECO:0000256" key="1">
    <source>
        <dbReference type="SAM" id="Phobius"/>
    </source>
</evidence>
<evidence type="ECO:0000313" key="2">
    <source>
        <dbReference type="EMBL" id="GGG86338.1"/>
    </source>
</evidence>
<feature type="transmembrane region" description="Helical" evidence="1">
    <location>
        <begin position="105"/>
        <end position="127"/>
    </location>
</feature>
<protein>
    <submittedName>
        <fullName evidence="2">Uncharacterized protein</fullName>
    </submittedName>
</protein>
<evidence type="ECO:0000313" key="3">
    <source>
        <dbReference type="Proteomes" id="UP000600247"/>
    </source>
</evidence>
<name>A0A917HP93_9BACL</name>
<keyword evidence="1" id="KW-1133">Transmembrane helix</keyword>
<keyword evidence="1" id="KW-0472">Membrane</keyword>
<accession>A0A917HP93</accession>
<feature type="transmembrane region" description="Helical" evidence="1">
    <location>
        <begin position="9"/>
        <end position="33"/>
    </location>
</feature>
<reference evidence="2 3" key="1">
    <citation type="journal article" date="2014" name="Int. J. Syst. Evol. Microbiol.">
        <title>Complete genome sequence of Corynebacterium casei LMG S-19264T (=DSM 44701T), isolated from a smear-ripened cheese.</title>
        <authorList>
            <consortium name="US DOE Joint Genome Institute (JGI-PGF)"/>
            <person name="Walter F."/>
            <person name="Albersmeier A."/>
            <person name="Kalinowski J."/>
            <person name="Ruckert C."/>
        </authorList>
    </citation>
    <scope>NUCLEOTIDE SEQUENCE [LARGE SCALE GENOMIC DNA]</scope>
    <source>
        <strain evidence="2 3">CGMCC 1.15286</strain>
    </source>
</reference>
<feature type="transmembrane region" description="Helical" evidence="1">
    <location>
        <begin position="39"/>
        <end position="65"/>
    </location>
</feature>
<keyword evidence="1" id="KW-0812">Transmembrane</keyword>